<dbReference type="PIRSF" id="PIRSF038992">
    <property type="entry name" value="Aldolase_Ia"/>
    <property type="match status" value="1"/>
</dbReference>
<dbReference type="GO" id="GO:0004332">
    <property type="term" value="F:fructose-bisphosphate aldolase activity"/>
    <property type="evidence" value="ECO:0007669"/>
    <property type="project" value="InterPro"/>
</dbReference>
<dbReference type="HAMAP" id="MF_00960">
    <property type="entry name" value="ADH_synthase"/>
    <property type="match status" value="1"/>
</dbReference>
<dbReference type="GO" id="GO:0009073">
    <property type="term" value="P:aromatic amino acid family biosynthetic process"/>
    <property type="evidence" value="ECO:0007669"/>
    <property type="project" value="UniProtKB-UniRule"/>
</dbReference>
<evidence type="ECO:0000313" key="9">
    <source>
        <dbReference type="Proteomes" id="UP001149411"/>
    </source>
</evidence>
<comment type="function">
    <text evidence="5">Catalyzes a transaldol reaction between 6-deoxy-5-ketofructose 1-phosphate (DKFP) and L-aspartate semialdehyde (ASA) with an elimination of hydroxypyruvaldehyde phosphate to yield 2-amino-3,7-dideoxy-D-threo-hept-6-ulosonate (ADH). Plays a key role in an alternative pathway of the biosynthesis of 3-dehydroquinate (DHQ), which is involved in the canonical pathway for the biosynthesis of aromatic amino acids.</text>
</comment>
<dbReference type="Gene3D" id="3.20.20.70">
    <property type="entry name" value="Aldolase class I"/>
    <property type="match status" value="1"/>
</dbReference>
<feature type="active site" description="Proton donor" evidence="5 7">
    <location>
        <position position="145"/>
    </location>
</feature>
<dbReference type="AlphaFoldDB" id="A0A9Q4GK60"/>
<evidence type="ECO:0000313" key="8">
    <source>
        <dbReference type="EMBL" id="MCX2819876.1"/>
    </source>
</evidence>
<feature type="active site" description="Proton acceptor" evidence="5">
    <location>
        <position position="25"/>
    </location>
</feature>
<dbReference type="InterPro" id="IPR050456">
    <property type="entry name" value="DeoC/FbaB_aldolase"/>
</dbReference>
<keyword evidence="3 5" id="KW-0057">Aromatic amino acid biosynthesis</keyword>
<organism evidence="8 9">
    <name type="scientific">Halorutilus salinus</name>
    <dbReference type="NCBI Taxonomy" id="2487751"/>
    <lineage>
        <taxon>Archaea</taxon>
        <taxon>Methanobacteriati</taxon>
        <taxon>Methanobacteriota</taxon>
        <taxon>Stenosarchaea group</taxon>
        <taxon>Halobacteria</taxon>
        <taxon>Halorutilales</taxon>
        <taxon>Halorutilaceae</taxon>
        <taxon>Halorutilus</taxon>
    </lineage>
</organism>
<dbReference type="InterPro" id="IPR041720">
    <property type="entry name" value="FbaB-like"/>
</dbReference>
<dbReference type="GO" id="GO:0008652">
    <property type="term" value="P:amino acid biosynthetic process"/>
    <property type="evidence" value="ECO:0007669"/>
    <property type="project" value="UniProtKB-KW"/>
</dbReference>
<dbReference type="SMART" id="SM01133">
    <property type="entry name" value="DeoC"/>
    <property type="match status" value="1"/>
</dbReference>
<keyword evidence="9" id="KW-1185">Reference proteome</keyword>
<comment type="caution">
    <text evidence="8">The sequence shown here is derived from an EMBL/GenBank/DDBJ whole genome shotgun (WGS) entry which is preliminary data.</text>
</comment>
<dbReference type="NCBIfam" id="NF005556">
    <property type="entry name" value="PRK07226.1"/>
    <property type="match status" value="1"/>
</dbReference>
<feature type="binding site" evidence="5">
    <location>
        <begin position="227"/>
        <end position="228"/>
    </location>
    <ligand>
        <name>1-deoxy-D-threo-hexo-2,5-diulose 6-phosphate</name>
        <dbReference type="ChEBI" id="CHEBI:58861"/>
    </ligand>
</feature>
<evidence type="ECO:0000256" key="4">
    <source>
        <dbReference type="ARBA" id="ARBA00023270"/>
    </source>
</evidence>
<comment type="subunit">
    <text evidence="5">Homodecamer.</text>
</comment>
<dbReference type="GO" id="GO:0016744">
    <property type="term" value="F:transketolase or transaldolase activity"/>
    <property type="evidence" value="ECO:0007669"/>
    <property type="project" value="UniProtKB-UniRule"/>
</dbReference>
<evidence type="ECO:0000256" key="7">
    <source>
        <dbReference type="PIRSR" id="PIRSR038992-1"/>
    </source>
</evidence>
<dbReference type="InterPro" id="IPR002915">
    <property type="entry name" value="DeoC/FbaB/LacD_aldolase"/>
</dbReference>
<dbReference type="NCBIfam" id="TIGR01949">
    <property type="entry name" value="ADH_synth"/>
    <property type="match status" value="1"/>
</dbReference>
<dbReference type="CDD" id="cd00958">
    <property type="entry name" value="DhnA"/>
    <property type="match status" value="1"/>
</dbReference>
<keyword evidence="4 5" id="KW-0704">Schiff base</keyword>
<keyword evidence="1 5" id="KW-0028">Amino-acid biosynthesis</keyword>
<proteinExistence type="inferred from homology"/>
<evidence type="ECO:0000256" key="5">
    <source>
        <dbReference type="HAMAP-Rule" id="MF_00960"/>
    </source>
</evidence>
<dbReference type="EC" id="2.2.1.10" evidence="5 6"/>
<dbReference type="EMBL" id="RKLV01000013">
    <property type="protein sequence ID" value="MCX2819876.1"/>
    <property type="molecule type" value="Genomic_DNA"/>
</dbReference>
<keyword evidence="2 5" id="KW-0808">Transferase</keyword>
<sequence length="262" mass="27768">MTGKELRLGRIRDDESGNFVTVPMDHGVTIGPVEGLNDVHETIDAIARGGGDSVLVHKGVVEHSFGNVQEDVGLVVHLNAATSVGPDPNNKVMVGDVKRAVRLGADAVSVHINVGSETEPHQLQDLGKVADDCDEYGMPLVAMTYVRGPDIEPTAENVAHATRLGAELGADVVKTSYTGDPDGYERVIDGSPVPVVIAGGPKAETEREVLRDIRDAMDVGARGIAMGRNVFQHDDVEAMTRAVSRVVHDGASVDEALTEVDR</sequence>
<feature type="active site" description="Schiff-base intermediate with substrate" evidence="5">
    <location>
        <position position="174"/>
    </location>
</feature>
<dbReference type="RefSeq" id="WP_266088526.1">
    <property type="nucleotide sequence ID" value="NZ_RKLV01000013.1"/>
</dbReference>
<feature type="binding site" evidence="5">
    <location>
        <begin position="25"/>
        <end position="29"/>
    </location>
    <ligand>
        <name>1-deoxy-D-threo-hexo-2,5-diulose 6-phosphate</name>
        <dbReference type="ChEBI" id="CHEBI:58861"/>
    </ligand>
</feature>
<evidence type="ECO:0000256" key="3">
    <source>
        <dbReference type="ARBA" id="ARBA00023141"/>
    </source>
</evidence>
<comment type="similarity">
    <text evidence="5">Belongs to the DeoC/FbaB aldolase family. ADHS subfamily.</text>
</comment>
<evidence type="ECO:0000256" key="6">
    <source>
        <dbReference type="NCBIfam" id="TIGR01949"/>
    </source>
</evidence>
<dbReference type="PANTHER" id="PTHR47916:SF1">
    <property type="entry name" value="3-HYDROXY-5-PHOSPHONOOXYPENTANE-2,4-DIONE THIOLASE"/>
    <property type="match status" value="1"/>
</dbReference>
<dbReference type="InterPro" id="IPR013785">
    <property type="entry name" value="Aldolase_TIM"/>
</dbReference>
<feature type="active site" description="Schiff-base intermediate with dihydroxyacetone-P" evidence="7">
    <location>
        <position position="174"/>
    </location>
</feature>
<dbReference type="SUPFAM" id="SSF51569">
    <property type="entry name" value="Aldolase"/>
    <property type="match status" value="1"/>
</dbReference>
<reference evidence="8" key="1">
    <citation type="submission" date="2022-09" db="EMBL/GenBank/DDBJ databases">
        <title>Haloadaptaus new haloarchaeum isolated from saline soil.</title>
        <authorList>
            <person name="Duran-Viseras A."/>
            <person name="Sanchez-Porro C."/>
            <person name="Ventosa A."/>
        </authorList>
    </citation>
    <scope>NUCLEOTIDE SEQUENCE</scope>
    <source>
        <strain evidence="8">F3-133</strain>
    </source>
</reference>
<accession>A0A9Q4GK60</accession>
<evidence type="ECO:0000256" key="1">
    <source>
        <dbReference type="ARBA" id="ARBA00022605"/>
    </source>
</evidence>
<feature type="binding site" evidence="5">
    <location>
        <begin position="199"/>
        <end position="200"/>
    </location>
    <ligand>
        <name>1-deoxy-D-threo-hexo-2,5-diulose 6-phosphate</name>
        <dbReference type="ChEBI" id="CHEBI:58861"/>
    </ligand>
</feature>
<comment type="catalytic activity">
    <reaction evidence="5">
        <text>1-deoxy-D-threo-hexo-2,5-diulose 6-phosphate + L-aspartate 4-semialdehyde = 2,3-dioxopropyl phosphate + 2-amino-2,3,7-trideoxy-D-lyxo-hept-6-ulosonate</text>
        <dbReference type="Rhea" id="RHEA:25952"/>
        <dbReference type="ChEBI" id="CHEBI:58859"/>
        <dbReference type="ChEBI" id="CHEBI:58860"/>
        <dbReference type="ChEBI" id="CHEBI:58861"/>
        <dbReference type="ChEBI" id="CHEBI:537519"/>
        <dbReference type="EC" id="2.2.1.10"/>
    </reaction>
</comment>
<name>A0A9Q4GK60_9EURY</name>
<dbReference type="GO" id="GO:0016836">
    <property type="term" value="F:hydro-lyase activity"/>
    <property type="evidence" value="ECO:0007669"/>
    <property type="project" value="InterPro"/>
</dbReference>
<gene>
    <name evidence="5" type="primary">aroA'</name>
    <name evidence="8" type="ORF">EGH25_10990</name>
</gene>
<feature type="binding site" evidence="5">
    <location>
        <begin position="145"/>
        <end position="147"/>
    </location>
    <ligand>
        <name>1-deoxy-D-threo-hexo-2,5-diulose 6-phosphate</name>
        <dbReference type="ChEBI" id="CHEBI:58861"/>
    </ligand>
</feature>
<protein>
    <recommendedName>
        <fullName evidence="5 6">2-amino-3,7-dideoxy-D-threo-hept-6-ulosonate synthase</fullName>
        <shortName evidence="5">ADH synthase</shortName>
        <shortName evidence="5">ADHS</shortName>
        <shortName evidence="5">ADTH synthase</shortName>
        <ecNumber evidence="5 6">2.2.1.10</ecNumber>
    </recommendedName>
</protein>
<evidence type="ECO:0000256" key="2">
    <source>
        <dbReference type="ARBA" id="ARBA00022679"/>
    </source>
</evidence>
<dbReference type="InterPro" id="IPR010210">
    <property type="entry name" value="ADH_synthase"/>
</dbReference>
<dbReference type="Proteomes" id="UP001149411">
    <property type="component" value="Unassembled WGS sequence"/>
</dbReference>
<dbReference type="Pfam" id="PF01791">
    <property type="entry name" value="DeoC"/>
    <property type="match status" value="1"/>
</dbReference>
<dbReference type="PANTHER" id="PTHR47916">
    <property type="entry name" value="FRUCTOSE-BISPHOSPHATE ALDOLASE CLASS 1"/>
    <property type="match status" value="1"/>
</dbReference>